<evidence type="ECO:0000313" key="4">
    <source>
        <dbReference type="EMBL" id="RUS92106.1"/>
    </source>
</evidence>
<dbReference type="PANTHER" id="PTHR20992">
    <property type="entry name" value="AT15442P-RELATED"/>
    <property type="match status" value="1"/>
</dbReference>
<dbReference type="InterPro" id="IPR005240">
    <property type="entry name" value="DUF389"/>
</dbReference>
<dbReference type="AlphaFoldDB" id="A0A433UE55"/>
<feature type="compositionally biased region" description="Basic and acidic residues" evidence="2">
    <location>
        <begin position="765"/>
        <end position="774"/>
    </location>
</feature>
<dbReference type="Pfam" id="PF04087">
    <property type="entry name" value="DUF389"/>
    <property type="match status" value="1"/>
</dbReference>
<feature type="compositionally biased region" description="Basic and acidic residues" evidence="2">
    <location>
        <begin position="651"/>
        <end position="660"/>
    </location>
</feature>
<evidence type="ECO:0000256" key="3">
    <source>
        <dbReference type="SAM" id="Phobius"/>
    </source>
</evidence>
<protein>
    <recommendedName>
        <fullName evidence="6">DUF389 domain-containing protein</fullName>
    </recommendedName>
</protein>
<feature type="compositionally biased region" description="Basic and acidic residues" evidence="2">
    <location>
        <begin position="18"/>
        <end position="48"/>
    </location>
</feature>
<keyword evidence="1" id="KW-0175">Coiled coil</keyword>
<gene>
    <name evidence="4" type="ORF">EGW08_000130</name>
</gene>
<keyword evidence="3" id="KW-0472">Membrane</keyword>
<feature type="region of interest" description="Disordered" evidence="2">
    <location>
        <begin position="765"/>
        <end position="800"/>
    </location>
</feature>
<feature type="compositionally biased region" description="Basic and acidic residues" evidence="2">
    <location>
        <begin position="133"/>
        <end position="145"/>
    </location>
</feature>
<feature type="transmembrane region" description="Helical" evidence="3">
    <location>
        <begin position="323"/>
        <end position="343"/>
    </location>
</feature>
<sequence>MAKVLFVIRLPAHEADLKSKENPSLEHILQDEREKTEDKNENCKRTTDDNEIPDTINSTEDATKTSDASDDNKISDVVENPDWNFGDPHESEGSANANANGVNKEYDEDSEINEQETDFQSNDFDPDVESETLSDKSKDEKEEKNLCSLKSTLNKEVDKENMSQSGPEYVRFVSEETTLLERAKSVLERMNITGVQWSLTEDNIHMGMFIADDGAECEEILNRLSVIRIGIESKSSISIFPATISIASVQKKEQAVQLQDQLQREDKLEEKVEEFKKTIKSKLVIQQVITNVEGDAIFSFDYLMLIVLASLVALMGLLEASSVVLVASMLISPLMGPILAGVLGTVIRNTRLLRLGIKSELKGLGICIAVGFIVGLIPAGLEVAQLNWRSSDSWPTIEMSSRGALRSLPVGVLIAIPSGAGVALSVLGGKVGSLVGVAISASLLPPAVNAGLLWANAVLVAFVPPSLEKRVNVSRVFSNDSLGETEERYGYAFGTSCPSLLDNTYSQHYFCNMVTESVVLGLVSLFLTILNILCIIVMGVFVLKIKEVAPLPSAPDVEQEFYCKTLKVARDSYQTTKGESSLVLRDKFMQEYKAFKKELGILNEEIDETEEELDKIMEAVEKSAEVNEILQRFPRRSNQRSSYRSPTDSDSASHLDDRPYKTVNLGRKIGGKGDHQFVTGSDVELRQLRRRKSDQSLPTIDLTCSENIASENIDSDSSYFTIHRYIPPGQLRSGLMSPRSISSDGLYPKFAIPKVSRFQIAKVPESERMREEGSKSSTAMPTIAEQESMPLVENQSHIPV</sequence>
<dbReference type="Proteomes" id="UP000271974">
    <property type="component" value="Unassembled WGS sequence"/>
</dbReference>
<reference evidence="4 5" key="1">
    <citation type="submission" date="2019-01" db="EMBL/GenBank/DDBJ databases">
        <title>A draft genome assembly of the solar-powered sea slug Elysia chlorotica.</title>
        <authorList>
            <person name="Cai H."/>
            <person name="Li Q."/>
            <person name="Fang X."/>
            <person name="Li J."/>
            <person name="Curtis N.E."/>
            <person name="Altenburger A."/>
            <person name="Shibata T."/>
            <person name="Feng M."/>
            <person name="Maeda T."/>
            <person name="Schwartz J.A."/>
            <person name="Shigenobu S."/>
            <person name="Lundholm N."/>
            <person name="Nishiyama T."/>
            <person name="Yang H."/>
            <person name="Hasebe M."/>
            <person name="Li S."/>
            <person name="Pierce S.K."/>
            <person name="Wang J."/>
        </authorList>
    </citation>
    <scope>NUCLEOTIDE SEQUENCE [LARGE SCALE GENOMIC DNA]</scope>
    <source>
        <strain evidence="4">EC2010</strain>
        <tissue evidence="4">Whole organism of an adult</tissue>
    </source>
</reference>
<comment type="caution">
    <text evidence="4">The sequence shown here is derived from an EMBL/GenBank/DDBJ whole genome shotgun (WGS) entry which is preliminary data.</text>
</comment>
<feature type="coiled-coil region" evidence="1">
    <location>
        <begin position="585"/>
        <end position="626"/>
    </location>
</feature>
<evidence type="ECO:0000256" key="2">
    <source>
        <dbReference type="SAM" id="MobiDB-lite"/>
    </source>
</evidence>
<feature type="region of interest" description="Disordered" evidence="2">
    <location>
        <begin position="18"/>
        <end position="145"/>
    </location>
</feature>
<feature type="region of interest" description="Disordered" evidence="2">
    <location>
        <begin position="635"/>
        <end position="660"/>
    </location>
</feature>
<evidence type="ECO:0000313" key="5">
    <source>
        <dbReference type="Proteomes" id="UP000271974"/>
    </source>
</evidence>
<feature type="compositionally biased region" description="Polar residues" evidence="2">
    <location>
        <begin position="639"/>
        <end position="650"/>
    </location>
</feature>
<dbReference type="EMBL" id="RQTK01000002">
    <property type="protein sequence ID" value="RUS92106.1"/>
    <property type="molecule type" value="Genomic_DNA"/>
</dbReference>
<feature type="transmembrane region" description="Helical" evidence="3">
    <location>
        <begin position="434"/>
        <end position="463"/>
    </location>
</feature>
<feature type="transmembrane region" description="Helical" evidence="3">
    <location>
        <begin position="518"/>
        <end position="543"/>
    </location>
</feature>
<evidence type="ECO:0000256" key="1">
    <source>
        <dbReference type="SAM" id="Coils"/>
    </source>
</evidence>
<keyword evidence="3" id="KW-1133">Transmembrane helix</keyword>
<evidence type="ECO:0008006" key="6">
    <source>
        <dbReference type="Google" id="ProtNLM"/>
    </source>
</evidence>
<dbReference type="OrthoDB" id="543859at2759"/>
<organism evidence="4 5">
    <name type="scientific">Elysia chlorotica</name>
    <name type="common">Eastern emerald elysia</name>
    <name type="synonym">Sea slug</name>
    <dbReference type="NCBI Taxonomy" id="188477"/>
    <lineage>
        <taxon>Eukaryota</taxon>
        <taxon>Metazoa</taxon>
        <taxon>Spiralia</taxon>
        <taxon>Lophotrochozoa</taxon>
        <taxon>Mollusca</taxon>
        <taxon>Gastropoda</taxon>
        <taxon>Heterobranchia</taxon>
        <taxon>Euthyneura</taxon>
        <taxon>Panpulmonata</taxon>
        <taxon>Sacoglossa</taxon>
        <taxon>Placobranchoidea</taxon>
        <taxon>Plakobranchidae</taxon>
        <taxon>Elysia</taxon>
    </lineage>
</organism>
<name>A0A433UE55_ELYCH</name>
<keyword evidence="5" id="KW-1185">Reference proteome</keyword>
<dbReference type="PANTHER" id="PTHR20992:SF9">
    <property type="entry name" value="AT15442P-RELATED"/>
    <property type="match status" value="1"/>
</dbReference>
<feature type="transmembrane region" description="Helical" evidence="3">
    <location>
        <begin position="408"/>
        <end position="427"/>
    </location>
</feature>
<accession>A0A433UE55</accession>
<keyword evidence="3" id="KW-0812">Transmembrane</keyword>
<dbReference type="STRING" id="188477.A0A433UE55"/>
<feature type="compositionally biased region" description="Acidic residues" evidence="2">
    <location>
        <begin position="106"/>
        <end position="117"/>
    </location>
</feature>
<proteinExistence type="predicted"/>
<feature type="transmembrane region" description="Helical" evidence="3">
    <location>
        <begin position="364"/>
        <end position="388"/>
    </location>
</feature>
<feature type="transmembrane region" description="Helical" evidence="3">
    <location>
        <begin position="296"/>
        <end position="317"/>
    </location>
</feature>
<feature type="coiled-coil region" evidence="1">
    <location>
        <begin position="251"/>
        <end position="278"/>
    </location>
</feature>